<dbReference type="PROSITE" id="PS51371">
    <property type="entry name" value="CBS"/>
    <property type="match status" value="2"/>
</dbReference>
<proteinExistence type="predicted"/>
<dbReference type="Pfam" id="PF00571">
    <property type="entry name" value="CBS"/>
    <property type="match status" value="2"/>
</dbReference>
<evidence type="ECO:0000313" key="5">
    <source>
        <dbReference type="EMBL" id="MCI3278228.1"/>
    </source>
</evidence>
<evidence type="ECO:0000259" key="3">
    <source>
        <dbReference type="PROSITE" id="PS50914"/>
    </source>
</evidence>
<dbReference type="InterPro" id="IPR007055">
    <property type="entry name" value="BON_dom"/>
</dbReference>
<keyword evidence="6" id="KW-1185">Reference proteome</keyword>
<dbReference type="Gene3D" id="3.10.580.10">
    <property type="entry name" value="CBS-domain"/>
    <property type="match status" value="1"/>
</dbReference>
<comment type="caution">
    <text evidence="5">The sequence shown here is derived from an EMBL/GenBank/DDBJ whole genome shotgun (WGS) entry which is preliminary data.</text>
</comment>
<dbReference type="Gene3D" id="3.30.1340.30">
    <property type="match status" value="1"/>
</dbReference>
<dbReference type="PANTHER" id="PTHR43080">
    <property type="entry name" value="CBS DOMAIN-CONTAINING PROTEIN CBSX3, MITOCHONDRIAL"/>
    <property type="match status" value="1"/>
</dbReference>
<name>A0ABS9YLT1_9ACTN</name>
<dbReference type="PANTHER" id="PTHR43080:SF29">
    <property type="entry name" value="OS02G0818000 PROTEIN"/>
    <property type="match status" value="1"/>
</dbReference>
<dbReference type="RefSeq" id="WP_242776657.1">
    <property type="nucleotide sequence ID" value="NZ_JALDAY010000018.1"/>
</dbReference>
<gene>
    <name evidence="5" type="ORF">MQP27_44890</name>
</gene>
<dbReference type="Pfam" id="PF04972">
    <property type="entry name" value="BON"/>
    <property type="match status" value="1"/>
</dbReference>
<dbReference type="InterPro" id="IPR000644">
    <property type="entry name" value="CBS_dom"/>
</dbReference>
<dbReference type="PROSITE" id="PS50914">
    <property type="entry name" value="BON"/>
    <property type="match status" value="1"/>
</dbReference>
<dbReference type="SMART" id="SM00116">
    <property type="entry name" value="CBS"/>
    <property type="match status" value="2"/>
</dbReference>
<dbReference type="SUPFAM" id="SSF54631">
    <property type="entry name" value="CBS-domain pair"/>
    <property type="match status" value="1"/>
</dbReference>
<dbReference type="EMBL" id="JALDAY010000018">
    <property type="protein sequence ID" value="MCI3278228.1"/>
    <property type="molecule type" value="Genomic_DNA"/>
</dbReference>
<sequence length="242" mass="26858">MKPTKIGALMVRDVVTVRPDTPFKEVARLLGRHRVSGLPVTDADGRVLGVVSETDLMLHQSRRPAGDGFLGGRFARMSLGVRHVGTKIRARTAGELMSTPAVTVHTDATSAEAARTMLRHGVERLPVVDEENGLVGIVTRHDLLGAFLRTDDQIRRDVQQEVFVKTLLLTPHIVRVSVRDGVVTLTGRLERRSEKSVALGMTERIDGVVAVADRLTYRFDDTRLRRTERALQATSESWLRKL</sequence>
<feature type="domain" description="CBS" evidence="4">
    <location>
        <begin position="97"/>
        <end position="153"/>
    </location>
</feature>
<dbReference type="CDD" id="cd04586">
    <property type="entry name" value="CBS_pair_BON_assoc"/>
    <property type="match status" value="1"/>
</dbReference>
<evidence type="ECO:0000313" key="6">
    <source>
        <dbReference type="Proteomes" id="UP001165269"/>
    </source>
</evidence>
<evidence type="ECO:0000256" key="1">
    <source>
        <dbReference type="ARBA" id="ARBA00023122"/>
    </source>
</evidence>
<accession>A0ABS9YLT1</accession>
<feature type="domain" description="BON" evidence="3">
    <location>
        <begin position="150"/>
        <end position="219"/>
    </location>
</feature>
<evidence type="ECO:0000256" key="2">
    <source>
        <dbReference type="PROSITE-ProRule" id="PRU00703"/>
    </source>
</evidence>
<dbReference type="Proteomes" id="UP001165269">
    <property type="component" value="Unassembled WGS sequence"/>
</dbReference>
<feature type="domain" description="CBS" evidence="4">
    <location>
        <begin position="10"/>
        <end position="68"/>
    </location>
</feature>
<organism evidence="5 6">
    <name type="scientific">Streptomyces cylindrosporus</name>
    <dbReference type="NCBI Taxonomy" id="2927583"/>
    <lineage>
        <taxon>Bacteria</taxon>
        <taxon>Bacillati</taxon>
        <taxon>Actinomycetota</taxon>
        <taxon>Actinomycetes</taxon>
        <taxon>Kitasatosporales</taxon>
        <taxon>Streptomycetaceae</taxon>
        <taxon>Streptomyces</taxon>
    </lineage>
</organism>
<dbReference type="PIRSF" id="PIRSF036990">
    <property type="entry name" value="UCP036990_CBS_BON"/>
    <property type="match status" value="1"/>
</dbReference>
<protein>
    <submittedName>
        <fullName evidence="5">CBS domain-containing protein</fullName>
    </submittedName>
</protein>
<dbReference type="InterPro" id="IPR017080">
    <property type="entry name" value="UCP036990_CBS_BON"/>
</dbReference>
<evidence type="ECO:0000259" key="4">
    <source>
        <dbReference type="PROSITE" id="PS51371"/>
    </source>
</evidence>
<dbReference type="InterPro" id="IPR051257">
    <property type="entry name" value="Diverse_CBS-Domain"/>
</dbReference>
<keyword evidence="1 2" id="KW-0129">CBS domain</keyword>
<reference evidence="5" key="1">
    <citation type="submission" date="2022-03" db="EMBL/GenBank/DDBJ databases">
        <title>Streptomyces 7R015 and 7R016 isolated from Barleria lupulina in Thailand.</title>
        <authorList>
            <person name="Kanchanasin P."/>
            <person name="Phongsopitanun W."/>
            <person name="Tanasupawat S."/>
        </authorList>
    </citation>
    <scope>NUCLEOTIDE SEQUENCE</scope>
    <source>
        <strain evidence="5">7R015</strain>
    </source>
</reference>
<dbReference type="InterPro" id="IPR046342">
    <property type="entry name" value="CBS_dom_sf"/>
</dbReference>